<comment type="caution">
    <text evidence="1">The sequence shown here is derived from an EMBL/GenBank/DDBJ whole genome shotgun (WGS) entry which is preliminary data.</text>
</comment>
<accession>A0A9D2NYE1</accession>
<gene>
    <name evidence="1" type="ORF">H9757_11265</name>
</gene>
<proteinExistence type="predicted"/>
<reference evidence="1" key="1">
    <citation type="journal article" date="2021" name="PeerJ">
        <title>Extensive microbial diversity within the chicken gut microbiome revealed by metagenomics and culture.</title>
        <authorList>
            <person name="Gilroy R."/>
            <person name="Ravi A."/>
            <person name="Getino M."/>
            <person name="Pursley I."/>
            <person name="Horton D.L."/>
            <person name="Alikhan N.F."/>
            <person name="Baker D."/>
            <person name="Gharbi K."/>
            <person name="Hall N."/>
            <person name="Watson M."/>
            <person name="Adriaenssens E.M."/>
            <person name="Foster-Nyarko E."/>
            <person name="Jarju S."/>
            <person name="Secka A."/>
            <person name="Antonio M."/>
            <person name="Oren A."/>
            <person name="Chaudhuri R.R."/>
            <person name="La Ragione R."/>
            <person name="Hildebrand F."/>
            <person name="Pallen M.J."/>
        </authorList>
    </citation>
    <scope>NUCLEOTIDE SEQUENCE</scope>
    <source>
        <strain evidence="1">ChiGjej1B1-1692</strain>
    </source>
</reference>
<organism evidence="1 2">
    <name type="scientific">Candidatus Mediterraneibacter faecigallinarum</name>
    <dbReference type="NCBI Taxonomy" id="2838669"/>
    <lineage>
        <taxon>Bacteria</taxon>
        <taxon>Bacillati</taxon>
        <taxon>Bacillota</taxon>
        <taxon>Clostridia</taxon>
        <taxon>Lachnospirales</taxon>
        <taxon>Lachnospiraceae</taxon>
        <taxon>Mediterraneibacter</taxon>
    </lineage>
</organism>
<dbReference type="Proteomes" id="UP000823894">
    <property type="component" value="Unassembled WGS sequence"/>
</dbReference>
<dbReference type="AlphaFoldDB" id="A0A9D2NYE1"/>
<evidence type="ECO:0000313" key="2">
    <source>
        <dbReference type="Proteomes" id="UP000823894"/>
    </source>
</evidence>
<feature type="non-terminal residue" evidence="1">
    <location>
        <position position="1"/>
    </location>
</feature>
<protein>
    <submittedName>
        <fullName evidence="1">Uncharacterized protein</fullName>
    </submittedName>
</protein>
<dbReference type="EMBL" id="DWWK01000185">
    <property type="protein sequence ID" value="HJC39620.1"/>
    <property type="molecule type" value="Genomic_DNA"/>
</dbReference>
<evidence type="ECO:0000313" key="1">
    <source>
        <dbReference type="EMBL" id="HJC39620.1"/>
    </source>
</evidence>
<reference evidence="1" key="2">
    <citation type="submission" date="2021-04" db="EMBL/GenBank/DDBJ databases">
        <authorList>
            <person name="Gilroy R."/>
        </authorList>
    </citation>
    <scope>NUCLEOTIDE SEQUENCE</scope>
    <source>
        <strain evidence="1">ChiGjej1B1-1692</strain>
    </source>
</reference>
<name>A0A9D2NYE1_9FIRM</name>
<sequence>RKSIEVYLTPRFDELLRKTEIVKEKYRKFETEVGKAEKAEDLNLKEMDKLLDDFMYILNDYEKQLLETIAE</sequence>